<name>A0A2N0WKK7_9GAMM</name>
<organism evidence="1 2">
    <name type="scientific">Acinetobacter proteolyticus</name>
    <dbReference type="NCBI Taxonomy" id="1776741"/>
    <lineage>
        <taxon>Bacteria</taxon>
        <taxon>Pseudomonadati</taxon>
        <taxon>Pseudomonadota</taxon>
        <taxon>Gammaproteobacteria</taxon>
        <taxon>Moraxellales</taxon>
        <taxon>Moraxellaceae</taxon>
        <taxon>Acinetobacter</taxon>
    </lineage>
</organism>
<accession>A0A2N0WKK7</accession>
<dbReference type="AlphaFoldDB" id="A0A2N0WKK7"/>
<sequence length="473" mass="54521">MDVLEKALLVDELKTLVNGLNDDKTSLFEIAKSKQRIKDICASCDDPAFQDQLTPFKEFILNEEFSAADLADYGYAMTYRGTYNFMGRVENALFASADMGWAALRQGQHWQVWVIRPALSFLKSPWLSSSQDALRWLQQHARDYVKNDHELQNLIPVLEPVQIEDHQHTDRKDSLSIIKQQSASFQSQLEAIIQEKIQPAAVTATSQVTPRVKPGFRQNLSPSANLNKAKPLALNDFSLDGLLCRLERVDARTFPSLYRVDLHNEIDQNIKIDWLYLKAENEAQPLWGSAQIFIAEQLYAQGQFSHYVVLVGTHSVEYATTILQAYTDQRHTRTSSIHQTSWNNFKQHYHQHESLFNECIMNGTLVWQRDQRVYPYIPASFINTQKFIPFDETSATFFTPVILLRERQKIRIIHGQERVKLSNEDQAYPYLLLDRADGYTWQLIRQVISRLPQPISVHDLYQALENSAASESI</sequence>
<evidence type="ECO:0000313" key="1">
    <source>
        <dbReference type="EMBL" id="PKF37238.1"/>
    </source>
</evidence>
<comment type="caution">
    <text evidence="1">The sequence shown here is derived from an EMBL/GenBank/DDBJ whole genome shotgun (WGS) entry which is preliminary data.</text>
</comment>
<dbReference type="RefSeq" id="WP_101235306.1">
    <property type="nucleotide sequence ID" value="NZ_PISJ01000001.1"/>
</dbReference>
<proteinExistence type="predicted"/>
<dbReference type="Proteomes" id="UP000233553">
    <property type="component" value="Unassembled WGS sequence"/>
</dbReference>
<reference evidence="1 2" key="1">
    <citation type="submission" date="2017-12" db="EMBL/GenBank/DDBJ databases">
        <title>Draft Genome sequences of multiple microbial strains isolated from spacecraft associated surfaces.</title>
        <authorList>
            <person name="Seuylemezian A."/>
            <person name="Vaishampayan P."/>
            <person name="Venkateswaran K."/>
        </authorList>
    </citation>
    <scope>NUCLEOTIDE SEQUENCE [LARGE SCALE GENOMIC DNA]</scope>
    <source>
        <strain evidence="1 2">2P01AA</strain>
    </source>
</reference>
<evidence type="ECO:0000313" key="2">
    <source>
        <dbReference type="Proteomes" id="UP000233553"/>
    </source>
</evidence>
<dbReference type="EMBL" id="PISJ01000001">
    <property type="protein sequence ID" value="PKF37238.1"/>
    <property type="molecule type" value="Genomic_DNA"/>
</dbReference>
<gene>
    <name evidence="1" type="ORF">CW311_00105</name>
</gene>
<protein>
    <submittedName>
        <fullName evidence="1">Uncharacterized protein</fullName>
    </submittedName>
</protein>